<protein>
    <submittedName>
        <fullName evidence="2">Uncharacterized protein</fullName>
    </submittedName>
</protein>
<reference evidence="2" key="1">
    <citation type="submission" date="2016-04" db="EMBL/GenBank/DDBJ databases">
        <authorList>
            <person name="Evans L.H."/>
            <person name="Alamgir A."/>
            <person name="Owens N."/>
            <person name="Weber N.D."/>
            <person name="Virtaneva K."/>
            <person name="Barbian K."/>
            <person name="Babar A."/>
            <person name="Rosenke K."/>
        </authorList>
    </citation>
    <scope>NUCLEOTIDE SEQUENCE</scope>
    <source>
        <strain evidence="2">86-1</strain>
    </source>
</reference>
<feature type="region of interest" description="Disordered" evidence="1">
    <location>
        <begin position="1"/>
        <end position="25"/>
    </location>
</feature>
<organism evidence="2">
    <name type="scientific">uncultured Dysgonomonas sp</name>
    <dbReference type="NCBI Taxonomy" id="206096"/>
    <lineage>
        <taxon>Bacteria</taxon>
        <taxon>Pseudomonadati</taxon>
        <taxon>Bacteroidota</taxon>
        <taxon>Bacteroidia</taxon>
        <taxon>Bacteroidales</taxon>
        <taxon>Dysgonomonadaceae</taxon>
        <taxon>Dysgonomonas</taxon>
        <taxon>environmental samples</taxon>
    </lineage>
</organism>
<dbReference type="EMBL" id="FLUM01000003">
    <property type="protein sequence ID" value="SBW01747.1"/>
    <property type="molecule type" value="Genomic_DNA"/>
</dbReference>
<proteinExistence type="predicted"/>
<name>A0A212JQP5_9BACT</name>
<accession>A0A212JQP5</accession>
<sequence>MSSLSTFNKLEESKKDRKNGKAIPTNYKIFPYPPMGTIQESKEEIPNRYSSVPCLTCMVYILSAIATVPCTIQHGGFGQARRVIGRTYRQRPAMAIPHVRFHT</sequence>
<evidence type="ECO:0000313" key="2">
    <source>
        <dbReference type="EMBL" id="SBW01747.1"/>
    </source>
</evidence>
<dbReference type="AlphaFoldDB" id="A0A212JQP5"/>
<evidence type="ECO:0000256" key="1">
    <source>
        <dbReference type="SAM" id="MobiDB-lite"/>
    </source>
</evidence>
<gene>
    <name evidence="2" type="ORF">KL86DYS1_30074</name>
</gene>